<evidence type="ECO:0000256" key="1">
    <source>
        <dbReference type="SAM" id="Phobius"/>
    </source>
</evidence>
<feature type="transmembrane region" description="Helical" evidence="1">
    <location>
        <begin position="74"/>
        <end position="92"/>
    </location>
</feature>
<dbReference type="InterPro" id="IPR019422">
    <property type="entry name" value="7TM_GPCR_serpentine_rcpt_Srh"/>
</dbReference>
<dbReference type="InterPro" id="IPR053220">
    <property type="entry name" value="Nematode_rcpt-like_serp_H"/>
</dbReference>
<dbReference type="OrthoDB" id="5854902at2759"/>
<dbReference type="GeneID" id="188679"/>
<feature type="transmembrane region" description="Helical" evidence="1">
    <location>
        <begin position="154"/>
        <end position="173"/>
    </location>
</feature>
<dbReference type="PANTHER" id="PTHR22941:SF34">
    <property type="entry name" value="SERPENTINE RECEPTOR, CLASS H-RELATED"/>
    <property type="match status" value="1"/>
</dbReference>
<feature type="transmembrane region" description="Helical" evidence="1">
    <location>
        <begin position="260"/>
        <end position="280"/>
    </location>
</feature>
<feature type="transmembrane region" description="Helical" evidence="1">
    <location>
        <begin position="32"/>
        <end position="54"/>
    </location>
</feature>
<keyword evidence="3" id="KW-1185">Reference proteome</keyword>
<dbReference type="RefSeq" id="NP_496670.3">
    <property type="nucleotide sequence ID" value="NM_064269.3"/>
</dbReference>
<keyword evidence="1" id="KW-0472">Membrane</keyword>
<sequence>MQSSSPLYNYYLTFYNTNCSLDDRFLVSKSGLALTCNIIGLVALPIQIFTGYCILRKTPKTMKPVMGSLGNLNFWYTISQILFSFFIIPYSFSPYMASFSAGFCSDLGVPTAIQLFTMFTISSVVQVSIIMLFKNRSNFIKGNKFQLSRNFYKTIWISVNFFGRIFPLTPIYFNLPEQTAAKMHILKTLPCPTKEFFLEPVLVFASGGFWETYQTRARSIINALTTFQILFFSATCIYYLFISKSSHVSAQTRRLQIRSFFILIIQVFIPIMFIMIPVMITLNRSKRNVHDQMNNSIMTISFVSHSGVASLAILLVHAPYRKFLMSMFRKEQKVQISHASSNFSLVVRV</sequence>
<feature type="transmembrane region" description="Helical" evidence="1">
    <location>
        <begin position="300"/>
        <end position="320"/>
    </location>
</feature>
<dbReference type="KEGG" id="cel:CELE_T21B4.14"/>
<dbReference type="PhylomeDB" id="Q8I4F8"/>
<dbReference type="PANTHER" id="PTHR22941">
    <property type="entry name" value="SERPENTINE RECEPTOR"/>
    <property type="match status" value="1"/>
</dbReference>
<feature type="transmembrane region" description="Helical" evidence="1">
    <location>
        <begin position="220"/>
        <end position="240"/>
    </location>
</feature>
<keyword evidence="2" id="KW-0675">Receptor</keyword>
<gene>
    <name evidence="2 4" type="primary">srh-73</name>
    <name evidence="2" type="ORF">CELE_T21B4.14</name>
    <name evidence="4" type="ORF">T21B4.14</name>
</gene>
<dbReference type="EMBL" id="BX284602">
    <property type="protein sequence ID" value="CAD56599.2"/>
    <property type="molecule type" value="Genomic_DNA"/>
</dbReference>
<feature type="transmembrane region" description="Helical" evidence="1">
    <location>
        <begin position="112"/>
        <end position="133"/>
    </location>
</feature>
<protein>
    <submittedName>
        <fullName evidence="2">Serpentine Receptor, class H</fullName>
    </submittedName>
</protein>
<dbReference type="Pfam" id="PF10318">
    <property type="entry name" value="7TM_GPCR_Srh"/>
    <property type="match status" value="1"/>
</dbReference>
<organism evidence="2 3">
    <name type="scientific">Caenorhabditis elegans</name>
    <dbReference type="NCBI Taxonomy" id="6239"/>
    <lineage>
        <taxon>Eukaryota</taxon>
        <taxon>Metazoa</taxon>
        <taxon>Ecdysozoa</taxon>
        <taxon>Nematoda</taxon>
        <taxon>Chromadorea</taxon>
        <taxon>Rhabditida</taxon>
        <taxon>Rhabditina</taxon>
        <taxon>Rhabditomorpha</taxon>
        <taxon>Rhabditoidea</taxon>
        <taxon>Rhabditidae</taxon>
        <taxon>Peloderinae</taxon>
        <taxon>Caenorhabditis</taxon>
    </lineage>
</organism>
<dbReference type="CTD" id="188679"/>
<dbReference type="WormBase" id="T21B4.14">
    <property type="protein sequence ID" value="CE43317"/>
    <property type="gene ID" value="WBGene00005294"/>
    <property type="gene designation" value="srh-73"/>
</dbReference>
<evidence type="ECO:0000313" key="3">
    <source>
        <dbReference type="Proteomes" id="UP000001940"/>
    </source>
</evidence>
<keyword evidence="1" id="KW-1133">Transmembrane helix</keyword>
<dbReference type="AlphaFoldDB" id="Q8I4F8"/>
<name>Q8I4F8_CAEEL</name>
<proteinExistence type="predicted"/>
<dbReference type="PaxDb" id="6239-T21B4.14"/>
<dbReference type="UCSC" id="T21B4.14">
    <property type="organism name" value="c. elegans"/>
</dbReference>
<dbReference type="HOGENOM" id="CLU_042960_0_0_1"/>
<dbReference type="FunCoup" id="Q8I4F8">
    <property type="interactions" value="348"/>
</dbReference>
<evidence type="ECO:0000313" key="2">
    <source>
        <dbReference type="EMBL" id="CAD56599.2"/>
    </source>
</evidence>
<keyword evidence="1" id="KW-0812">Transmembrane</keyword>
<reference evidence="2 3" key="1">
    <citation type="journal article" date="1998" name="Science">
        <title>Genome sequence of the nematode C. elegans: a platform for investigating biology.</title>
        <authorList>
            <consortium name="The C. elegans sequencing consortium"/>
            <person name="Sulson J.E."/>
            <person name="Waterston R."/>
        </authorList>
    </citation>
    <scope>NUCLEOTIDE SEQUENCE [LARGE SCALE GENOMIC DNA]</scope>
    <source>
        <strain evidence="2 3">Bristol N2</strain>
    </source>
</reference>
<dbReference type="InParanoid" id="Q8I4F8"/>
<dbReference type="OMA" id="WCTINAI"/>
<evidence type="ECO:0000313" key="4">
    <source>
        <dbReference type="WormBase" id="T21B4.14"/>
    </source>
</evidence>
<dbReference type="Proteomes" id="UP000001940">
    <property type="component" value="Chromosome II"/>
</dbReference>
<dbReference type="AGR" id="WB:WBGene00005294"/>
<accession>Q8I4F8</accession>
<dbReference type="eggNOG" id="ENOG502R031">
    <property type="taxonomic scope" value="Eukaryota"/>
</dbReference>